<dbReference type="FunFam" id="1.10.3810.10:FF:000001">
    <property type="entry name" value="Penicillin-binding protein 1A"/>
    <property type="match status" value="1"/>
</dbReference>
<keyword evidence="3 18" id="KW-0121">Carboxypeptidase</keyword>
<keyword evidence="10" id="KW-0511">Multifunctional enzyme</keyword>
<evidence type="ECO:0000259" key="17">
    <source>
        <dbReference type="Pfam" id="PF00912"/>
    </source>
</evidence>
<feature type="transmembrane region" description="Helical" evidence="15">
    <location>
        <begin position="83"/>
        <end position="106"/>
    </location>
</feature>
<keyword evidence="4" id="KW-0645">Protease</keyword>
<feature type="compositionally biased region" description="Basic and acidic residues" evidence="14">
    <location>
        <begin position="20"/>
        <end position="30"/>
    </location>
</feature>
<dbReference type="PANTHER" id="PTHR32282">
    <property type="entry name" value="BINDING PROTEIN TRANSPEPTIDASE, PUTATIVE-RELATED"/>
    <property type="match status" value="1"/>
</dbReference>
<dbReference type="InterPro" id="IPR012338">
    <property type="entry name" value="Beta-lactam/transpept-like"/>
</dbReference>
<comment type="caution">
    <text evidence="18">The sequence shown here is derived from an EMBL/GenBank/DDBJ whole genome shotgun (WGS) entry which is preliminary data.</text>
</comment>
<dbReference type="RefSeq" id="WP_141778564.1">
    <property type="nucleotide sequence ID" value="NZ_VFOV01000001.1"/>
</dbReference>
<keyword evidence="15" id="KW-0812">Transmembrane</keyword>
<evidence type="ECO:0000313" key="19">
    <source>
        <dbReference type="Proteomes" id="UP000320209"/>
    </source>
</evidence>
<dbReference type="Gene3D" id="3.40.710.10">
    <property type="entry name" value="DD-peptidase/beta-lactamase superfamily"/>
    <property type="match status" value="1"/>
</dbReference>
<evidence type="ECO:0000256" key="14">
    <source>
        <dbReference type="SAM" id="MobiDB-lite"/>
    </source>
</evidence>
<dbReference type="OrthoDB" id="9766909at2"/>
<keyword evidence="15" id="KW-0472">Membrane</keyword>
<comment type="similarity">
    <text evidence="1">In the C-terminal section; belongs to the transpeptidase family.</text>
</comment>
<evidence type="ECO:0000256" key="4">
    <source>
        <dbReference type="ARBA" id="ARBA00022670"/>
    </source>
</evidence>
<feature type="domain" description="Penicillin-binding protein transpeptidase" evidence="16">
    <location>
        <begin position="424"/>
        <end position="699"/>
    </location>
</feature>
<feature type="region of interest" description="Disordered" evidence="14">
    <location>
        <begin position="746"/>
        <end position="857"/>
    </location>
</feature>
<evidence type="ECO:0000313" key="18">
    <source>
        <dbReference type="EMBL" id="TQL66350.1"/>
    </source>
</evidence>
<dbReference type="Pfam" id="PF00905">
    <property type="entry name" value="Transpeptidase"/>
    <property type="match status" value="1"/>
</dbReference>
<keyword evidence="19" id="KW-1185">Reference proteome</keyword>
<dbReference type="GO" id="GO:0009002">
    <property type="term" value="F:serine-type D-Ala-D-Ala carboxypeptidase activity"/>
    <property type="evidence" value="ECO:0007669"/>
    <property type="project" value="UniProtKB-EC"/>
</dbReference>
<gene>
    <name evidence="18" type="ORF">FB381_0203</name>
</gene>
<comment type="similarity">
    <text evidence="2">In the N-terminal section; belongs to the glycosyltransferase 51 family.</text>
</comment>
<keyword evidence="7" id="KW-0378">Hydrolase</keyword>
<proteinExistence type="inferred from homology"/>
<evidence type="ECO:0000259" key="16">
    <source>
        <dbReference type="Pfam" id="PF00905"/>
    </source>
</evidence>
<feature type="compositionally biased region" description="Pro residues" evidence="14">
    <location>
        <begin position="1"/>
        <end position="16"/>
    </location>
</feature>
<reference evidence="18 19" key="1">
    <citation type="submission" date="2019-06" db="EMBL/GenBank/DDBJ databases">
        <title>Sequencing the genomes of 1000 actinobacteria strains.</title>
        <authorList>
            <person name="Klenk H.-P."/>
        </authorList>
    </citation>
    <scope>NUCLEOTIDE SEQUENCE [LARGE SCALE GENOMIC DNA]</scope>
    <source>
        <strain evidence="18 19">DSM 25218</strain>
    </source>
</reference>
<evidence type="ECO:0000256" key="10">
    <source>
        <dbReference type="ARBA" id="ARBA00023268"/>
    </source>
</evidence>
<evidence type="ECO:0000256" key="8">
    <source>
        <dbReference type="ARBA" id="ARBA00022960"/>
    </source>
</evidence>
<keyword evidence="9" id="KW-0573">Peptidoglycan synthesis</keyword>
<dbReference type="EMBL" id="VFOV01000001">
    <property type="protein sequence ID" value="TQL66350.1"/>
    <property type="molecule type" value="Genomic_DNA"/>
</dbReference>
<evidence type="ECO:0000256" key="7">
    <source>
        <dbReference type="ARBA" id="ARBA00022801"/>
    </source>
</evidence>
<name>A0A543A1E6_9ACTN</name>
<evidence type="ECO:0000256" key="9">
    <source>
        <dbReference type="ARBA" id="ARBA00022984"/>
    </source>
</evidence>
<evidence type="ECO:0000256" key="5">
    <source>
        <dbReference type="ARBA" id="ARBA00022676"/>
    </source>
</evidence>
<feature type="region of interest" description="Disordered" evidence="14">
    <location>
        <begin position="487"/>
        <end position="509"/>
    </location>
</feature>
<organism evidence="18 19">
    <name type="scientific">Nocardioides albertanoniae</name>
    <dbReference type="NCBI Taxonomy" id="1175486"/>
    <lineage>
        <taxon>Bacteria</taxon>
        <taxon>Bacillati</taxon>
        <taxon>Actinomycetota</taxon>
        <taxon>Actinomycetes</taxon>
        <taxon>Propionibacteriales</taxon>
        <taxon>Nocardioidaceae</taxon>
        <taxon>Nocardioides</taxon>
    </lineage>
</organism>
<keyword evidence="15" id="KW-1133">Transmembrane helix</keyword>
<keyword evidence="8" id="KW-0133">Cell shape</keyword>
<evidence type="ECO:0000256" key="1">
    <source>
        <dbReference type="ARBA" id="ARBA00007090"/>
    </source>
</evidence>
<dbReference type="Pfam" id="PF00912">
    <property type="entry name" value="Transgly"/>
    <property type="match status" value="1"/>
</dbReference>
<evidence type="ECO:0000256" key="15">
    <source>
        <dbReference type="SAM" id="Phobius"/>
    </source>
</evidence>
<feature type="compositionally biased region" description="Basic and acidic residues" evidence="14">
    <location>
        <begin position="40"/>
        <end position="53"/>
    </location>
</feature>
<feature type="compositionally biased region" description="Low complexity" evidence="14">
    <location>
        <begin position="834"/>
        <end position="848"/>
    </location>
</feature>
<evidence type="ECO:0000256" key="6">
    <source>
        <dbReference type="ARBA" id="ARBA00022679"/>
    </source>
</evidence>
<dbReference type="SUPFAM" id="SSF56601">
    <property type="entry name" value="beta-lactamase/transpeptidase-like"/>
    <property type="match status" value="1"/>
</dbReference>
<feature type="region of interest" description="Disordered" evidence="14">
    <location>
        <begin position="328"/>
        <end position="349"/>
    </location>
</feature>
<dbReference type="GO" id="GO:0008360">
    <property type="term" value="P:regulation of cell shape"/>
    <property type="evidence" value="ECO:0007669"/>
    <property type="project" value="UniProtKB-KW"/>
</dbReference>
<dbReference type="Proteomes" id="UP000320209">
    <property type="component" value="Unassembled WGS sequence"/>
</dbReference>
<dbReference type="GO" id="GO:0030288">
    <property type="term" value="C:outer membrane-bounded periplasmic space"/>
    <property type="evidence" value="ECO:0007669"/>
    <property type="project" value="TreeGrafter"/>
</dbReference>
<dbReference type="SUPFAM" id="SSF53955">
    <property type="entry name" value="Lysozyme-like"/>
    <property type="match status" value="1"/>
</dbReference>
<dbReference type="GO" id="GO:0006508">
    <property type="term" value="P:proteolysis"/>
    <property type="evidence" value="ECO:0007669"/>
    <property type="project" value="UniProtKB-KW"/>
</dbReference>
<dbReference type="InterPro" id="IPR001460">
    <property type="entry name" value="PCN-bd_Tpept"/>
</dbReference>
<dbReference type="InterPro" id="IPR001264">
    <property type="entry name" value="Glyco_trans_51"/>
</dbReference>
<protein>
    <submittedName>
        <fullName evidence="18">Membrane peptidoglycan carboxypeptidase</fullName>
    </submittedName>
</protein>
<comment type="catalytic activity">
    <reaction evidence="12">
        <text>Preferential cleavage: (Ac)2-L-Lys-D-Ala-|-D-Ala. Also transpeptidation of peptidyl-alanyl moieties that are N-acyl substituents of D-alanine.</text>
        <dbReference type="EC" id="3.4.16.4"/>
    </reaction>
</comment>
<dbReference type="GO" id="GO:0008955">
    <property type="term" value="F:peptidoglycan glycosyltransferase activity"/>
    <property type="evidence" value="ECO:0007669"/>
    <property type="project" value="UniProtKB-EC"/>
</dbReference>
<keyword evidence="6" id="KW-0808">Transferase</keyword>
<dbReference type="InterPro" id="IPR036950">
    <property type="entry name" value="PBP_transglycosylase"/>
</dbReference>
<accession>A0A543A1E6</accession>
<keyword evidence="11" id="KW-0961">Cell wall biogenesis/degradation</keyword>
<sequence length="857" mass="91434">MPPGGPRPGPGRPPYAGPRRPGEPPVDRLGQRPARPDPNGPRRPEGRFGDLKRDPKAAFGAAMDRFNDPERDKKGLAVRIAKGAAVFALVMALIGSAAVIISYNMISVPSANEAFQAESSFVYYAGGKKEVGRFQSGDQNRDALTVEEMPDLVKDAAVAAEDRSFYENNGIDLKGIARTLFSNATTGSQGGASTITQQYVKNLYLTQERTYSRKVKEAVISLKISRQESKDKILTGYLNTVYFGRGAYGVQAAAKTYFRKSAKDLNIKEAAALTAILNNPNGFDPEKAGKDAGGTELLGRYQYVLSGMGDLKAKGKALSDYDEATLEKSKSALPKFPKPRADSRLGGQKGHALTLVKTELKSLKNDNGEPLFTEEEIDSKGLKVTTTLSSKAMKAAEDAVTDVRPKDKKAINEKHPENELHVGAATVDVKTGALKGFYGGQDYLKSQINWAASGGMAGSTMKPFTLAAALEAGYSLKDTWTGEGGLEIPGTDRVVRNSGQTDADPTGHGYGEHINGIKAMEESVNTSFVQMSTALPNGSEDVYDMAVKAGLPPDEQHTDNPPADYRSIPAYSTDFDPKNYLLTLGRQAISPINMANAFATVANGGMRNTVHLVSKVVDAKGEVVYDWNQRDGEERAMSEDAADDTSYALQETVKNGTGKTAGVINQPAAGKTGTATNANDDVSSAWFAGYTPQLSTAVMYVRGKGSGQLDGWLDSYFGAGYPAETWAEIMGTLTDDMDLEEFPEPAWMDGEAPETGHEPSLTATPDPTPTPSKDCSKKDERKGLCIPIEEPEKSDGPSDGATDGEPGNGPTPDPSESTEPDPTETACWFGDCESSSPPSDGNNGGRNDPATEEGTTQ</sequence>
<evidence type="ECO:0000256" key="2">
    <source>
        <dbReference type="ARBA" id="ARBA00007739"/>
    </source>
</evidence>
<dbReference type="Gene3D" id="1.10.3810.10">
    <property type="entry name" value="Biosynthetic peptidoglycan transglycosylase-like"/>
    <property type="match status" value="1"/>
</dbReference>
<evidence type="ECO:0000256" key="12">
    <source>
        <dbReference type="ARBA" id="ARBA00034000"/>
    </source>
</evidence>
<dbReference type="GO" id="GO:0071555">
    <property type="term" value="P:cell wall organization"/>
    <property type="evidence" value="ECO:0007669"/>
    <property type="project" value="UniProtKB-KW"/>
</dbReference>
<keyword evidence="5" id="KW-0328">Glycosyltransferase</keyword>
<dbReference type="InterPro" id="IPR050396">
    <property type="entry name" value="Glycosyltr_51/Transpeptidase"/>
</dbReference>
<dbReference type="PANTHER" id="PTHR32282:SF34">
    <property type="entry name" value="PENICILLIN-BINDING PROTEIN 1A"/>
    <property type="match status" value="1"/>
</dbReference>
<feature type="region of interest" description="Disordered" evidence="14">
    <location>
        <begin position="1"/>
        <end position="53"/>
    </location>
</feature>
<dbReference type="GO" id="GO:0008658">
    <property type="term" value="F:penicillin binding"/>
    <property type="evidence" value="ECO:0007669"/>
    <property type="project" value="InterPro"/>
</dbReference>
<dbReference type="GO" id="GO:0009252">
    <property type="term" value="P:peptidoglycan biosynthetic process"/>
    <property type="evidence" value="ECO:0007669"/>
    <property type="project" value="UniProtKB-KW"/>
</dbReference>
<comment type="catalytic activity">
    <reaction evidence="13">
        <text>[GlcNAc-(1-&gt;4)-Mur2Ac(oyl-L-Ala-gamma-D-Glu-L-Lys-D-Ala-D-Ala)](n)-di-trans,octa-cis-undecaprenyl diphosphate + beta-D-GlcNAc-(1-&gt;4)-Mur2Ac(oyl-L-Ala-gamma-D-Glu-L-Lys-D-Ala-D-Ala)-di-trans,octa-cis-undecaprenyl diphosphate = [GlcNAc-(1-&gt;4)-Mur2Ac(oyl-L-Ala-gamma-D-Glu-L-Lys-D-Ala-D-Ala)](n+1)-di-trans,octa-cis-undecaprenyl diphosphate + di-trans,octa-cis-undecaprenyl diphosphate + H(+)</text>
        <dbReference type="Rhea" id="RHEA:23708"/>
        <dbReference type="Rhea" id="RHEA-COMP:9602"/>
        <dbReference type="Rhea" id="RHEA-COMP:9603"/>
        <dbReference type="ChEBI" id="CHEBI:15378"/>
        <dbReference type="ChEBI" id="CHEBI:58405"/>
        <dbReference type="ChEBI" id="CHEBI:60033"/>
        <dbReference type="ChEBI" id="CHEBI:78435"/>
        <dbReference type="EC" id="2.4.99.28"/>
    </reaction>
</comment>
<evidence type="ECO:0000256" key="11">
    <source>
        <dbReference type="ARBA" id="ARBA00023316"/>
    </source>
</evidence>
<evidence type="ECO:0000256" key="13">
    <source>
        <dbReference type="ARBA" id="ARBA00049902"/>
    </source>
</evidence>
<dbReference type="AlphaFoldDB" id="A0A543A1E6"/>
<evidence type="ECO:0000256" key="3">
    <source>
        <dbReference type="ARBA" id="ARBA00022645"/>
    </source>
</evidence>
<feature type="compositionally biased region" description="Basic and acidic residues" evidence="14">
    <location>
        <begin position="774"/>
        <end position="783"/>
    </location>
</feature>
<dbReference type="InterPro" id="IPR023346">
    <property type="entry name" value="Lysozyme-like_dom_sf"/>
</dbReference>
<feature type="domain" description="Glycosyl transferase family 51" evidence="17">
    <location>
        <begin position="130"/>
        <end position="308"/>
    </location>
</feature>